<feature type="transmembrane region" description="Helical" evidence="1">
    <location>
        <begin position="205"/>
        <end position="225"/>
    </location>
</feature>
<dbReference type="AlphaFoldDB" id="A0A0G1U292"/>
<feature type="transmembrane region" description="Helical" evidence="1">
    <location>
        <begin position="82"/>
        <end position="102"/>
    </location>
</feature>
<organism evidence="2 3">
    <name type="scientific">Candidatus Beckwithbacteria bacterium GW2011_GWC2_47_9</name>
    <dbReference type="NCBI Taxonomy" id="1618373"/>
    <lineage>
        <taxon>Bacteria</taxon>
        <taxon>Candidatus Beckwithiibacteriota</taxon>
    </lineage>
</organism>
<evidence type="ECO:0000313" key="3">
    <source>
        <dbReference type="Proteomes" id="UP000034772"/>
    </source>
</evidence>
<name>A0A0G1U292_9BACT</name>
<sequence length="255" mass="28431">MTKRRKLGLVAILLTLGILGVQSVEVESRYQAIGLLSGAAYALSVWAMLEDLKGIEWLTTLILPVLYPVSVALFYFLLPGRILTQLLIVTLFGLGMYALLLTENIFNVASIRTIQLLRAAHAVGFLLTLLVAFFLWDTIFSFRLSPWWNALLVGVTAWPLAVQTLWSVNLEEKLTPPVIWGSVVVSWGLFALSLMISFWPVTITVASLFLVTALYVSLGIGQQHLSGRLFKKTLSEYLWVGIIVLVTVFFLSRWG</sequence>
<reference evidence="2 3" key="1">
    <citation type="journal article" date="2015" name="Nature">
        <title>rRNA introns, odd ribosomes, and small enigmatic genomes across a large radiation of phyla.</title>
        <authorList>
            <person name="Brown C.T."/>
            <person name="Hug L.A."/>
            <person name="Thomas B.C."/>
            <person name="Sharon I."/>
            <person name="Castelle C.J."/>
            <person name="Singh A."/>
            <person name="Wilkins M.J."/>
            <person name="Williams K.H."/>
            <person name="Banfield J.F."/>
        </authorList>
    </citation>
    <scope>NUCLEOTIDE SEQUENCE [LARGE SCALE GENOMIC DNA]</scope>
</reference>
<accession>A0A0G1U292</accession>
<gene>
    <name evidence="2" type="ORF">UY17_C0001G0007</name>
</gene>
<keyword evidence="1" id="KW-0812">Transmembrane</keyword>
<feature type="transmembrane region" description="Helical" evidence="1">
    <location>
        <begin position="237"/>
        <end position="254"/>
    </location>
</feature>
<protein>
    <submittedName>
        <fullName evidence="2">Uncharacterized protein</fullName>
    </submittedName>
</protein>
<proteinExistence type="predicted"/>
<dbReference type="EMBL" id="LCOZ01000001">
    <property type="protein sequence ID" value="KKU88194.1"/>
    <property type="molecule type" value="Genomic_DNA"/>
</dbReference>
<evidence type="ECO:0000313" key="2">
    <source>
        <dbReference type="EMBL" id="KKU88194.1"/>
    </source>
</evidence>
<feature type="transmembrane region" description="Helical" evidence="1">
    <location>
        <begin position="33"/>
        <end position="49"/>
    </location>
</feature>
<feature type="transmembrane region" description="Helical" evidence="1">
    <location>
        <begin position="56"/>
        <end position="76"/>
    </location>
</feature>
<dbReference type="InterPro" id="IPR043715">
    <property type="entry name" value="DUF5656"/>
</dbReference>
<feature type="transmembrane region" description="Helical" evidence="1">
    <location>
        <begin position="178"/>
        <end position="199"/>
    </location>
</feature>
<feature type="transmembrane region" description="Helical" evidence="1">
    <location>
        <begin position="114"/>
        <end position="135"/>
    </location>
</feature>
<feature type="transmembrane region" description="Helical" evidence="1">
    <location>
        <begin position="147"/>
        <end position="166"/>
    </location>
</feature>
<comment type="caution">
    <text evidence="2">The sequence shown here is derived from an EMBL/GenBank/DDBJ whole genome shotgun (WGS) entry which is preliminary data.</text>
</comment>
<dbReference type="Proteomes" id="UP000034772">
    <property type="component" value="Unassembled WGS sequence"/>
</dbReference>
<keyword evidence="1" id="KW-0472">Membrane</keyword>
<dbReference type="Pfam" id="PF18900">
    <property type="entry name" value="DUF5656"/>
    <property type="match status" value="1"/>
</dbReference>
<evidence type="ECO:0000256" key="1">
    <source>
        <dbReference type="SAM" id="Phobius"/>
    </source>
</evidence>
<keyword evidence="1" id="KW-1133">Transmembrane helix</keyword>